<evidence type="ECO:0000256" key="5">
    <source>
        <dbReference type="SAM" id="MobiDB-lite"/>
    </source>
</evidence>
<feature type="region of interest" description="Disordered" evidence="5">
    <location>
        <begin position="1"/>
        <end position="74"/>
    </location>
</feature>
<feature type="zinc finger region" description="C3H1-type" evidence="4">
    <location>
        <begin position="150"/>
        <end position="188"/>
    </location>
</feature>
<keyword evidence="3 4" id="KW-0862">Zinc</keyword>
<evidence type="ECO:0000259" key="6">
    <source>
        <dbReference type="PROSITE" id="PS50103"/>
    </source>
</evidence>
<sequence>MPKKKKNAQKKGKEKTPKMPEKPKIDKTFGMKNKKGKKAATFIKNIKGSQNNSQQYKEEQERKREIDRQKSREQERLKKIELEKKEAEQKAAQELIEKEAKKKILCSLFVKGDCRSGAECDYLHDWSKIDKTEKIDPYTDPRIDTQFYPSDKAMMCRHFLESLKQKKYGFFWVCPNKGQKCQYKHFLPRGYMLPSDKKASMDDGGDRETIEDIVDMQRNELLETMVEPTKITLSVLLEWQKDNAKSDLTSRRKKLENEKKSELSGKEYFLDDKNRVDESIDDFVDLEKSVKNKSLFLDESLVSELDKLDF</sequence>
<feature type="compositionally biased region" description="Basic and acidic residues" evidence="5">
    <location>
        <begin position="56"/>
        <end position="74"/>
    </location>
</feature>
<keyword evidence="1 4" id="KW-0479">Metal-binding</keyword>
<reference evidence="7 8" key="1">
    <citation type="journal article" date="2024" name="BMC Biol.">
        <title>Comparative genomics of Ascetosporea gives new insight into the evolutionary basis for animal parasitism in Rhizaria.</title>
        <authorList>
            <person name="Hiltunen Thoren M."/>
            <person name="Onut-Brannstrom I."/>
            <person name="Alfjorden A."/>
            <person name="Peckova H."/>
            <person name="Swords F."/>
            <person name="Hooper C."/>
            <person name="Holzer A.S."/>
            <person name="Bass D."/>
            <person name="Burki F."/>
        </authorList>
    </citation>
    <scope>NUCLEOTIDE SEQUENCE [LARGE SCALE GENOMIC DNA]</scope>
    <source>
        <strain evidence="7">20-A016</strain>
    </source>
</reference>
<feature type="domain" description="C3H1-type" evidence="6">
    <location>
        <begin position="150"/>
        <end position="188"/>
    </location>
</feature>
<dbReference type="Proteomes" id="UP001439008">
    <property type="component" value="Unassembled WGS sequence"/>
</dbReference>
<protein>
    <recommendedName>
        <fullName evidence="6">C3H1-type domain-containing protein</fullName>
    </recommendedName>
</protein>
<feature type="domain" description="C3H1-type" evidence="6">
    <location>
        <begin position="100"/>
        <end position="127"/>
    </location>
</feature>
<proteinExistence type="predicted"/>
<dbReference type="Gene3D" id="6.20.400.10">
    <property type="match status" value="1"/>
</dbReference>
<dbReference type="EMBL" id="JBDODL010001603">
    <property type="protein sequence ID" value="MES1921662.1"/>
    <property type="molecule type" value="Genomic_DNA"/>
</dbReference>
<dbReference type="InterPro" id="IPR036855">
    <property type="entry name" value="Znf_CCCH_sf"/>
</dbReference>
<dbReference type="PANTHER" id="PTHR12681:SF0">
    <property type="entry name" value="ZINC FINGER CCCH DOMAIN-CONTAINING PROTEIN 15"/>
    <property type="match status" value="1"/>
</dbReference>
<name>A0ABV2APQ0_9EUKA</name>
<evidence type="ECO:0000313" key="8">
    <source>
        <dbReference type="Proteomes" id="UP001439008"/>
    </source>
</evidence>
<evidence type="ECO:0000256" key="3">
    <source>
        <dbReference type="ARBA" id="ARBA00022833"/>
    </source>
</evidence>
<dbReference type="PROSITE" id="PS50103">
    <property type="entry name" value="ZF_C3H1"/>
    <property type="match status" value="2"/>
</dbReference>
<dbReference type="Gene3D" id="4.10.1000.10">
    <property type="entry name" value="Zinc finger, CCCH-type"/>
    <property type="match status" value="1"/>
</dbReference>
<gene>
    <name evidence="7" type="ORF">MHBO_003191</name>
</gene>
<dbReference type="InterPro" id="IPR000571">
    <property type="entry name" value="Znf_CCCH"/>
</dbReference>
<feature type="zinc finger region" description="C3H1-type" evidence="4">
    <location>
        <begin position="100"/>
        <end position="127"/>
    </location>
</feature>
<evidence type="ECO:0000256" key="4">
    <source>
        <dbReference type="PROSITE-ProRule" id="PRU00723"/>
    </source>
</evidence>
<evidence type="ECO:0000256" key="1">
    <source>
        <dbReference type="ARBA" id="ARBA00022723"/>
    </source>
</evidence>
<evidence type="ECO:0000256" key="2">
    <source>
        <dbReference type="ARBA" id="ARBA00022771"/>
    </source>
</evidence>
<dbReference type="PANTHER" id="PTHR12681">
    <property type="entry name" value="ZINC FINGER-CONTAINING PROTEIN P48ZNF"/>
    <property type="match status" value="1"/>
</dbReference>
<feature type="compositionally biased region" description="Basic residues" evidence="5">
    <location>
        <begin position="1"/>
        <end position="13"/>
    </location>
</feature>
<evidence type="ECO:0000313" key="7">
    <source>
        <dbReference type="EMBL" id="MES1921662.1"/>
    </source>
</evidence>
<organism evidence="7 8">
    <name type="scientific">Bonamia ostreae</name>
    <dbReference type="NCBI Taxonomy" id="126728"/>
    <lineage>
        <taxon>Eukaryota</taxon>
        <taxon>Sar</taxon>
        <taxon>Rhizaria</taxon>
        <taxon>Endomyxa</taxon>
        <taxon>Ascetosporea</taxon>
        <taxon>Haplosporida</taxon>
        <taxon>Bonamia</taxon>
    </lineage>
</organism>
<keyword evidence="8" id="KW-1185">Reference proteome</keyword>
<comment type="caution">
    <text evidence="7">The sequence shown here is derived from an EMBL/GenBank/DDBJ whole genome shotgun (WGS) entry which is preliminary data.</text>
</comment>
<dbReference type="SUPFAM" id="SSF90229">
    <property type="entry name" value="CCCH zinc finger"/>
    <property type="match status" value="1"/>
</dbReference>
<accession>A0ABV2APQ0</accession>
<keyword evidence="2 4" id="KW-0863">Zinc-finger</keyword>
<feature type="compositionally biased region" description="Basic and acidic residues" evidence="5">
    <location>
        <begin position="14"/>
        <end position="29"/>
    </location>
</feature>